<keyword evidence="2" id="KW-1185">Reference proteome</keyword>
<dbReference type="KEGG" id="eat:EAT1b_0219"/>
<evidence type="ECO:0000313" key="1">
    <source>
        <dbReference type="EMBL" id="ACQ69152.1"/>
    </source>
</evidence>
<dbReference type="eggNOG" id="ENOG5031T5P">
    <property type="taxonomic scope" value="Bacteria"/>
</dbReference>
<dbReference type="Proteomes" id="UP000000716">
    <property type="component" value="Chromosome"/>
</dbReference>
<reference evidence="1 2" key="1">
    <citation type="journal article" date="2011" name="J. Bacteriol.">
        <title>Complete genome sequence of the Thermophilic Bacterium Exiguobacterium sp. AT1b.</title>
        <authorList>
            <person name="Vishnivetskaya T.A."/>
            <person name="Lucas S."/>
            <person name="Copeland A."/>
            <person name="Lapidus A."/>
            <person name="Glavina Del Rio T."/>
            <person name="Dalin E."/>
            <person name="Tice H."/>
            <person name="Bruce D.C."/>
            <person name="Goodwin L.A."/>
            <person name="Pitluck S."/>
            <person name="Saunders E."/>
            <person name="Brettin T."/>
            <person name="Detter C."/>
            <person name="Han C."/>
            <person name="Larimer F."/>
            <person name="Land M.L."/>
            <person name="Hauser L.J."/>
            <person name="Kyrpides N.C."/>
            <person name="Ovchinnikova G."/>
            <person name="Kathariou S."/>
            <person name="Ramaley R.F."/>
            <person name="Rodrigues D.F."/>
            <person name="Hendrix C."/>
            <person name="Richardson P."/>
            <person name="Tiedje J.M."/>
        </authorList>
    </citation>
    <scope>NUCLEOTIDE SEQUENCE [LARGE SCALE GENOMIC DNA]</scope>
    <source>
        <strain evidence="2">ATCC BAA-1283 / AT1b</strain>
    </source>
</reference>
<proteinExistence type="predicted"/>
<organism evidence="1 2">
    <name type="scientific">Exiguobacterium sp. (strain ATCC BAA-1283 / AT1b)</name>
    <dbReference type="NCBI Taxonomy" id="360911"/>
    <lineage>
        <taxon>Bacteria</taxon>
        <taxon>Bacillati</taxon>
        <taxon>Bacillota</taxon>
        <taxon>Bacilli</taxon>
        <taxon>Bacillales</taxon>
        <taxon>Bacillales Family XII. Incertae Sedis</taxon>
        <taxon>Exiguobacterium</taxon>
    </lineage>
</organism>
<dbReference type="STRING" id="360911.EAT1b_0219"/>
<dbReference type="HOGENOM" id="CLU_153732_0_0_9"/>
<dbReference type="InterPro" id="IPR007710">
    <property type="entry name" value="Nucleoside_deoxyribTrfase"/>
</dbReference>
<dbReference type="Gene3D" id="3.40.50.450">
    <property type="match status" value="1"/>
</dbReference>
<dbReference type="OrthoDB" id="2059845at2"/>
<dbReference type="SUPFAM" id="SSF52309">
    <property type="entry name" value="N-(deoxy)ribosyltransferase-like"/>
    <property type="match status" value="1"/>
</dbReference>
<name>C4L1X8_EXISA</name>
<sequence length="134" mass="15148">MRFYVGSSFSNIEEVRFMRNELIALGHTHTYDWTQNERATSIDALRSIGEEEVSGIQSADFVVILLPGGKGAHVELGIAIGMNKHVFLYDLGDQMMNMKETSTFYHVNAVQRLEGPFNALPYQIQDRLKLSSHV</sequence>
<gene>
    <name evidence="1" type="ordered locus">EAT1b_0219</name>
</gene>
<dbReference type="Pfam" id="PF05014">
    <property type="entry name" value="Nuc_deoxyrib_tr"/>
    <property type="match status" value="1"/>
</dbReference>
<evidence type="ECO:0000313" key="2">
    <source>
        <dbReference type="Proteomes" id="UP000000716"/>
    </source>
</evidence>
<protein>
    <submittedName>
        <fullName evidence="1">Group-specific protein</fullName>
    </submittedName>
</protein>
<accession>C4L1X8</accession>
<dbReference type="EMBL" id="CP001615">
    <property type="protein sequence ID" value="ACQ69152.1"/>
    <property type="molecule type" value="Genomic_DNA"/>
</dbReference>
<dbReference type="RefSeq" id="WP_012726271.1">
    <property type="nucleotide sequence ID" value="NC_012673.1"/>
</dbReference>
<dbReference type="AlphaFoldDB" id="C4L1X8"/>